<proteinExistence type="predicted"/>
<comment type="caution">
    <text evidence="1">The sequence shown here is derived from an EMBL/GenBank/DDBJ whole genome shotgun (WGS) entry which is preliminary data.</text>
</comment>
<dbReference type="AlphaFoldDB" id="A0AAV4DAQ3"/>
<dbReference type="EMBL" id="BLXT01007679">
    <property type="protein sequence ID" value="GFO41338.1"/>
    <property type="molecule type" value="Genomic_DNA"/>
</dbReference>
<accession>A0AAV4DAQ3</accession>
<reference evidence="1 2" key="1">
    <citation type="journal article" date="2021" name="Elife">
        <title>Chloroplast acquisition without the gene transfer in kleptoplastic sea slugs, Plakobranchus ocellatus.</title>
        <authorList>
            <person name="Maeda T."/>
            <person name="Takahashi S."/>
            <person name="Yoshida T."/>
            <person name="Shimamura S."/>
            <person name="Takaki Y."/>
            <person name="Nagai Y."/>
            <person name="Toyoda A."/>
            <person name="Suzuki Y."/>
            <person name="Arimoto A."/>
            <person name="Ishii H."/>
            <person name="Satoh N."/>
            <person name="Nishiyama T."/>
            <person name="Hasebe M."/>
            <person name="Maruyama T."/>
            <person name="Minagawa J."/>
            <person name="Obokata J."/>
            <person name="Shigenobu S."/>
        </authorList>
    </citation>
    <scope>NUCLEOTIDE SEQUENCE [LARGE SCALE GENOMIC DNA]</scope>
</reference>
<name>A0AAV4DAQ3_9GAST</name>
<keyword evidence="2" id="KW-1185">Reference proteome</keyword>
<dbReference type="Proteomes" id="UP000735302">
    <property type="component" value="Unassembled WGS sequence"/>
</dbReference>
<evidence type="ECO:0000313" key="2">
    <source>
        <dbReference type="Proteomes" id="UP000735302"/>
    </source>
</evidence>
<organism evidence="1 2">
    <name type="scientific">Plakobranchus ocellatus</name>
    <dbReference type="NCBI Taxonomy" id="259542"/>
    <lineage>
        <taxon>Eukaryota</taxon>
        <taxon>Metazoa</taxon>
        <taxon>Spiralia</taxon>
        <taxon>Lophotrochozoa</taxon>
        <taxon>Mollusca</taxon>
        <taxon>Gastropoda</taxon>
        <taxon>Heterobranchia</taxon>
        <taxon>Euthyneura</taxon>
        <taxon>Panpulmonata</taxon>
        <taxon>Sacoglossa</taxon>
        <taxon>Placobranchoidea</taxon>
        <taxon>Plakobranchidae</taxon>
        <taxon>Plakobranchus</taxon>
    </lineage>
</organism>
<evidence type="ECO:0000313" key="1">
    <source>
        <dbReference type="EMBL" id="GFO41338.1"/>
    </source>
</evidence>
<protein>
    <submittedName>
        <fullName evidence="1">Uncharacterized protein</fullName>
    </submittedName>
</protein>
<sequence>MASIYERRSQYKICALQNGYAGQNETGIKKIKATRTLEIWSQLRSRQRANATCQNSHQVAGRILVVSVGASTFLL</sequence>
<gene>
    <name evidence="1" type="ORF">PoB_006784300</name>
</gene>